<keyword evidence="3" id="KW-1185">Reference proteome</keyword>
<accession>A0A445APE2</accession>
<dbReference type="InterPro" id="IPR019557">
    <property type="entry name" value="AminoTfrase-like_pln_mobile"/>
</dbReference>
<dbReference type="EMBL" id="SDMP01000011">
    <property type="protein sequence ID" value="RYR28240.1"/>
    <property type="molecule type" value="Genomic_DNA"/>
</dbReference>
<reference evidence="2 3" key="1">
    <citation type="submission" date="2019-01" db="EMBL/GenBank/DDBJ databases">
        <title>Sequencing of cultivated peanut Arachis hypogaea provides insights into genome evolution and oil improvement.</title>
        <authorList>
            <person name="Chen X."/>
        </authorList>
    </citation>
    <scope>NUCLEOTIDE SEQUENCE [LARGE SCALE GENOMIC DNA]</scope>
    <source>
        <strain evidence="3">cv. Fuhuasheng</strain>
        <tissue evidence="2">Leaves</tissue>
    </source>
</reference>
<dbReference type="PANTHER" id="PTHR46033:SF8">
    <property type="entry name" value="PROTEIN MAINTENANCE OF MERISTEMS-LIKE"/>
    <property type="match status" value="1"/>
</dbReference>
<dbReference type="InterPro" id="IPR044824">
    <property type="entry name" value="MAIN-like"/>
</dbReference>
<proteinExistence type="predicted"/>
<name>A0A445APE2_ARAHY</name>
<protein>
    <recommendedName>
        <fullName evidence="1">Aminotransferase-like plant mobile domain-containing protein</fullName>
    </recommendedName>
</protein>
<evidence type="ECO:0000313" key="3">
    <source>
        <dbReference type="Proteomes" id="UP000289738"/>
    </source>
</evidence>
<evidence type="ECO:0000313" key="2">
    <source>
        <dbReference type="EMBL" id="RYR28240.1"/>
    </source>
</evidence>
<dbReference type="AlphaFoldDB" id="A0A445APE2"/>
<organism evidence="2 3">
    <name type="scientific">Arachis hypogaea</name>
    <name type="common">Peanut</name>
    <dbReference type="NCBI Taxonomy" id="3818"/>
    <lineage>
        <taxon>Eukaryota</taxon>
        <taxon>Viridiplantae</taxon>
        <taxon>Streptophyta</taxon>
        <taxon>Embryophyta</taxon>
        <taxon>Tracheophyta</taxon>
        <taxon>Spermatophyta</taxon>
        <taxon>Magnoliopsida</taxon>
        <taxon>eudicotyledons</taxon>
        <taxon>Gunneridae</taxon>
        <taxon>Pentapetalae</taxon>
        <taxon>rosids</taxon>
        <taxon>fabids</taxon>
        <taxon>Fabales</taxon>
        <taxon>Fabaceae</taxon>
        <taxon>Papilionoideae</taxon>
        <taxon>50 kb inversion clade</taxon>
        <taxon>dalbergioids sensu lato</taxon>
        <taxon>Dalbergieae</taxon>
        <taxon>Pterocarpus clade</taxon>
        <taxon>Arachis</taxon>
    </lineage>
</organism>
<gene>
    <name evidence="2" type="ORF">Ahy_B01g052358</name>
</gene>
<comment type="caution">
    <text evidence="2">The sequence shown here is derived from an EMBL/GenBank/DDBJ whole genome shotgun (WGS) entry which is preliminary data.</text>
</comment>
<dbReference type="PANTHER" id="PTHR46033">
    <property type="entry name" value="PROTEIN MAIN-LIKE 2"/>
    <property type="match status" value="1"/>
</dbReference>
<evidence type="ECO:0000259" key="1">
    <source>
        <dbReference type="Pfam" id="PF10536"/>
    </source>
</evidence>
<sequence length="180" mass="20597">MQSDTALGRQIYVKIHILLLFGTNLFCDKSGMTIHWKFLPLLQNFAEIRDFSWGSACLAHLYKTLCQESRYNCKDVDGLLALLCVWAWKRLPFLAPVRTQPSFPLTCNHECIGNIVVPNEILQHHLTWSATIPLISFECIKWHASDKVKRQFGLQQEVPREPISLAEAHNVVLTGPKNKD</sequence>
<feature type="domain" description="Aminotransferase-like plant mobile" evidence="1">
    <location>
        <begin position="11"/>
        <end position="100"/>
    </location>
</feature>
<dbReference type="STRING" id="3818.A0A445APE2"/>
<dbReference type="GO" id="GO:0010073">
    <property type="term" value="P:meristem maintenance"/>
    <property type="evidence" value="ECO:0007669"/>
    <property type="project" value="InterPro"/>
</dbReference>
<dbReference type="Proteomes" id="UP000289738">
    <property type="component" value="Chromosome B01"/>
</dbReference>
<dbReference type="Pfam" id="PF10536">
    <property type="entry name" value="PMD"/>
    <property type="match status" value="1"/>
</dbReference>